<organism evidence="2">
    <name type="scientific">mine drainage metagenome</name>
    <dbReference type="NCBI Taxonomy" id="410659"/>
    <lineage>
        <taxon>unclassified sequences</taxon>
        <taxon>metagenomes</taxon>
        <taxon>ecological metagenomes</taxon>
    </lineage>
</organism>
<comment type="caution">
    <text evidence="2">The sequence shown here is derived from an EMBL/GenBank/DDBJ whole genome shotgun (WGS) entry which is preliminary data.</text>
</comment>
<dbReference type="InterPro" id="IPR050696">
    <property type="entry name" value="FtsA/MreB"/>
</dbReference>
<dbReference type="SMART" id="SM00842">
    <property type="entry name" value="FtsA"/>
    <property type="match status" value="1"/>
</dbReference>
<evidence type="ECO:0000313" key="2">
    <source>
        <dbReference type="EMBL" id="EQD80194.1"/>
    </source>
</evidence>
<dbReference type="InterPro" id="IPR003494">
    <property type="entry name" value="SHS2_FtsA"/>
</dbReference>
<dbReference type="PANTHER" id="PTHR32432">
    <property type="entry name" value="CELL DIVISION PROTEIN FTSA-RELATED"/>
    <property type="match status" value="1"/>
</dbReference>
<feature type="domain" description="SHS2" evidence="1">
    <location>
        <begin position="1"/>
        <end position="165"/>
    </location>
</feature>
<dbReference type="GO" id="GO:0051301">
    <property type="term" value="P:cell division"/>
    <property type="evidence" value="ECO:0007669"/>
    <property type="project" value="UniProtKB-KW"/>
</dbReference>
<dbReference type="SUPFAM" id="SSF53067">
    <property type="entry name" value="Actin-like ATPase domain"/>
    <property type="match status" value="1"/>
</dbReference>
<evidence type="ECO:0000259" key="1">
    <source>
        <dbReference type="SMART" id="SM00842"/>
    </source>
</evidence>
<gene>
    <name evidence="2" type="ORF">B1A_01145</name>
</gene>
<dbReference type="InterPro" id="IPR043129">
    <property type="entry name" value="ATPase_NBD"/>
</dbReference>
<proteinExistence type="predicted"/>
<name>T1DFT9_9ZZZZ</name>
<dbReference type="AlphaFoldDB" id="T1DFT9"/>
<reference evidence="2" key="2">
    <citation type="journal article" date="2014" name="ISME J.">
        <title>Microbial stratification in low pH oxic and suboxic macroscopic growths along an acid mine drainage.</title>
        <authorList>
            <person name="Mendez-Garcia C."/>
            <person name="Mesa V."/>
            <person name="Sprenger R.R."/>
            <person name="Richter M."/>
            <person name="Diez M.S."/>
            <person name="Solano J."/>
            <person name="Bargiela R."/>
            <person name="Golyshina O.V."/>
            <person name="Manteca A."/>
            <person name="Ramos J.L."/>
            <person name="Gallego J.R."/>
            <person name="Llorente I."/>
            <person name="Martins Dos Santos V.A."/>
            <person name="Jensen O.N."/>
            <person name="Pelaez A.I."/>
            <person name="Sanchez J."/>
            <person name="Ferrer M."/>
        </authorList>
    </citation>
    <scope>NUCLEOTIDE SEQUENCE</scope>
</reference>
<protein>
    <submittedName>
        <fullName evidence="2">Cell division protein FtsA</fullName>
    </submittedName>
</protein>
<reference evidence="2" key="1">
    <citation type="submission" date="2013-08" db="EMBL/GenBank/DDBJ databases">
        <authorList>
            <person name="Mendez C."/>
            <person name="Richter M."/>
            <person name="Ferrer M."/>
            <person name="Sanchez J."/>
        </authorList>
    </citation>
    <scope>NUCLEOTIDE SEQUENCE</scope>
</reference>
<dbReference type="Gene3D" id="3.30.1490.110">
    <property type="match status" value="1"/>
</dbReference>
<accession>T1DFT9</accession>
<keyword evidence="2" id="KW-0131">Cell cycle</keyword>
<dbReference type="Pfam" id="PF02491">
    <property type="entry name" value="SHS2_FTSA"/>
    <property type="match status" value="1"/>
</dbReference>
<dbReference type="EMBL" id="AUZX01000870">
    <property type="protein sequence ID" value="EQD80194.1"/>
    <property type="molecule type" value="Genomic_DNA"/>
</dbReference>
<dbReference type="GO" id="GO:0032153">
    <property type="term" value="C:cell division site"/>
    <property type="evidence" value="ECO:0007669"/>
    <property type="project" value="TreeGrafter"/>
</dbReference>
<dbReference type="GO" id="GO:0009898">
    <property type="term" value="C:cytoplasmic side of plasma membrane"/>
    <property type="evidence" value="ECO:0007669"/>
    <property type="project" value="TreeGrafter"/>
</dbReference>
<dbReference type="PANTHER" id="PTHR32432:SF4">
    <property type="entry name" value="CELL DIVISION PROTEIN FTSA"/>
    <property type="match status" value="1"/>
</dbReference>
<keyword evidence="2" id="KW-0132">Cell division</keyword>
<sequence>MRCAIADDDGMRLRVLGVGEAPSAGVRKSVIIDPDAATAAISRALDLAERAAGVEVDSALLTLGGRHLISQSRRAVVSIASRSGAVGTGDLNRVLEAAREPSNLDGSEVVHLIPRSYAVDEMADTRDPRGVAGSRLGVDAELVLASTAHLEALVECAHAAGLRVD</sequence>
<feature type="non-terminal residue" evidence="2">
    <location>
        <position position="165"/>
    </location>
</feature>